<evidence type="ECO:0000256" key="1">
    <source>
        <dbReference type="SAM" id="SignalP"/>
    </source>
</evidence>
<proteinExistence type="predicted"/>
<feature type="chain" id="PRO_5019387165" evidence="1">
    <location>
        <begin position="28"/>
        <end position="146"/>
    </location>
</feature>
<gene>
    <name evidence="2" type="ORF">DES40_1822</name>
</gene>
<dbReference type="AlphaFoldDB" id="A0A420WDS5"/>
<reference evidence="2 3" key="1">
    <citation type="submission" date="2018-10" db="EMBL/GenBank/DDBJ databases">
        <title>Genomic Encyclopedia of Type Strains, Phase IV (KMG-IV): sequencing the most valuable type-strain genomes for metagenomic binning, comparative biology and taxonomic classification.</title>
        <authorList>
            <person name="Goeker M."/>
        </authorList>
    </citation>
    <scope>NUCLEOTIDE SEQUENCE [LARGE SCALE GENOMIC DNA]</scope>
    <source>
        <strain evidence="2 3">DSM 22008</strain>
    </source>
</reference>
<dbReference type="EMBL" id="RBII01000002">
    <property type="protein sequence ID" value="RKQ69042.1"/>
    <property type="molecule type" value="Genomic_DNA"/>
</dbReference>
<feature type="signal peptide" evidence="1">
    <location>
        <begin position="1"/>
        <end position="27"/>
    </location>
</feature>
<protein>
    <submittedName>
        <fullName evidence="2">Uncharacterized protein</fullName>
    </submittedName>
</protein>
<accession>A0A420WDS5</accession>
<keyword evidence="3" id="KW-1185">Reference proteome</keyword>
<organism evidence="2 3">
    <name type="scientific">Litorimonas taeanensis</name>
    <dbReference type="NCBI Taxonomy" id="568099"/>
    <lineage>
        <taxon>Bacteria</taxon>
        <taxon>Pseudomonadati</taxon>
        <taxon>Pseudomonadota</taxon>
        <taxon>Alphaproteobacteria</taxon>
        <taxon>Maricaulales</taxon>
        <taxon>Robiginitomaculaceae</taxon>
    </lineage>
</organism>
<dbReference type="InParanoid" id="A0A420WDS5"/>
<dbReference type="Proteomes" id="UP000282211">
    <property type="component" value="Unassembled WGS sequence"/>
</dbReference>
<keyword evidence="1" id="KW-0732">Signal</keyword>
<dbReference type="RefSeq" id="WP_121101047.1">
    <property type="nucleotide sequence ID" value="NZ_RBII01000002.1"/>
</dbReference>
<comment type="caution">
    <text evidence="2">The sequence shown here is derived from an EMBL/GenBank/DDBJ whole genome shotgun (WGS) entry which is preliminary data.</text>
</comment>
<name>A0A420WDS5_9PROT</name>
<evidence type="ECO:0000313" key="2">
    <source>
        <dbReference type="EMBL" id="RKQ69042.1"/>
    </source>
</evidence>
<evidence type="ECO:0000313" key="3">
    <source>
        <dbReference type="Proteomes" id="UP000282211"/>
    </source>
</evidence>
<sequence length="146" mass="16689">MKRNLFKFIAVTATAFVLALTAQNAQAGVSAYCGQMNGAHYVSCDSGVTIYRPPTQQTRVVTLPAKTTIVNGTSQQSQRNIAIASQLEFRRLALEEKRFEAEQRALRMQDRARSNRPYSRRYVSYNRSAYAGRPYNRRRHYKAPKH</sequence>